<accession>A0A8S9R296</accession>
<reference evidence="1" key="1">
    <citation type="submission" date="2019-12" db="EMBL/GenBank/DDBJ databases">
        <title>Genome sequencing and annotation of Brassica cretica.</title>
        <authorList>
            <person name="Studholme D.J."/>
            <person name="Sarris P."/>
        </authorList>
    </citation>
    <scope>NUCLEOTIDE SEQUENCE</scope>
    <source>
        <strain evidence="1">PFS-109/04</strain>
        <tissue evidence="1">Leaf</tissue>
    </source>
</reference>
<evidence type="ECO:0000313" key="2">
    <source>
        <dbReference type="Proteomes" id="UP000712600"/>
    </source>
</evidence>
<dbReference type="EMBL" id="QGKX02000996">
    <property type="protein sequence ID" value="KAF3558933.1"/>
    <property type="molecule type" value="Genomic_DNA"/>
</dbReference>
<protein>
    <submittedName>
        <fullName evidence="1">Uncharacterized protein</fullName>
    </submittedName>
</protein>
<name>A0A8S9R296_BRACR</name>
<evidence type="ECO:0000313" key="1">
    <source>
        <dbReference type="EMBL" id="KAF3558933.1"/>
    </source>
</evidence>
<proteinExistence type="predicted"/>
<gene>
    <name evidence="1" type="ORF">F2Q69_00012169</name>
</gene>
<sequence>MEQSVYILKQMFTVPYSKAQVSIAVHQRVGQTLLLNLGPDDKRMTATIHVKMFVTHIETNVGAHAIFLKDMNKSVIDTVIRSPLICGKRWSAISLAVGNFVVRGSEKDQIPEIGLLSYFQGLYVPGLDNPALSSSSGAMAMFLCSRPPVFGLPPQCHRLFPFHLATVCP</sequence>
<organism evidence="1 2">
    <name type="scientific">Brassica cretica</name>
    <name type="common">Mustard</name>
    <dbReference type="NCBI Taxonomy" id="69181"/>
    <lineage>
        <taxon>Eukaryota</taxon>
        <taxon>Viridiplantae</taxon>
        <taxon>Streptophyta</taxon>
        <taxon>Embryophyta</taxon>
        <taxon>Tracheophyta</taxon>
        <taxon>Spermatophyta</taxon>
        <taxon>Magnoliopsida</taxon>
        <taxon>eudicotyledons</taxon>
        <taxon>Gunneridae</taxon>
        <taxon>Pentapetalae</taxon>
        <taxon>rosids</taxon>
        <taxon>malvids</taxon>
        <taxon>Brassicales</taxon>
        <taxon>Brassicaceae</taxon>
        <taxon>Brassiceae</taxon>
        <taxon>Brassica</taxon>
    </lineage>
</organism>
<comment type="caution">
    <text evidence="1">The sequence shown here is derived from an EMBL/GenBank/DDBJ whole genome shotgun (WGS) entry which is preliminary data.</text>
</comment>
<dbReference type="AlphaFoldDB" id="A0A8S9R296"/>
<dbReference type="Proteomes" id="UP000712600">
    <property type="component" value="Unassembled WGS sequence"/>
</dbReference>